<gene>
    <name evidence="1" type="ORF">QAD02_001599</name>
</gene>
<comment type="caution">
    <text evidence="1">The sequence shown here is derived from an EMBL/GenBank/DDBJ whole genome shotgun (WGS) entry which is preliminary data.</text>
</comment>
<sequence length="293" mass="34006">MFSRIIRHLRTNRSSYQSLGYVVNRSSRKNHQKTRSESLFPKSPFYVAALWGISKRKDDDRSSIAAKDNLIAKADALFDQEEYEEICKLLNDYKDSKDVEILWRLSRALYKLSKLKTKDAEAKQLIYDAYDLISQALAVKEDHWAVHKWVAILLNSKTSYEGTKIKIRELYNIKKHMVRASELNPNDATTLYLIGNWCYQVADLAWYQRKIASAIFGEPPTSSFEEALLYFEKAEQVDPNFYSHNLLMLGKTYLKLDKREDALKYLKMASDYPAKTDDDQEAKLEASKILSSI</sequence>
<reference evidence="1" key="1">
    <citation type="submission" date="2023-04" db="EMBL/GenBank/DDBJ databases">
        <title>A chromosome-level genome assembly of the parasitoid wasp Eretmocerus hayati.</title>
        <authorList>
            <person name="Zhong Y."/>
            <person name="Liu S."/>
            <person name="Liu Y."/>
        </authorList>
    </citation>
    <scope>NUCLEOTIDE SEQUENCE</scope>
    <source>
        <strain evidence="1">ZJU_SS_LIU_2023</strain>
    </source>
</reference>
<dbReference type="Proteomes" id="UP001239111">
    <property type="component" value="Chromosome 3"/>
</dbReference>
<accession>A0ACC2NGQ4</accession>
<organism evidence="1 2">
    <name type="scientific">Eretmocerus hayati</name>
    <dbReference type="NCBI Taxonomy" id="131215"/>
    <lineage>
        <taxon>Eukaryota</taxon>
        <taxon>Metazoa</taxon>
        <taxon>Ecdysozoa</taxon>
        <taxon>Arthropoda</taxon>
        <taxon>Hexapoda</taxon>
        <taxon>Insecta</taxon>
        <taxon>Pterygota</taxon>
        <taxon>Neoptera</taxon>
        <taxon>Endopterygota</taxon>
        <taxon>Hymenoptera</taxon>
        <taxon>Apocrita</taxon>
        <taxon>Proctotrupomorpha</taxon>
        <taxon>Chalcidoidea</taxon>
        <taxon>Aphelinidae</taxon>
        <taxon>Aphelininae</taxon>
        <taxon>Eretmocerus</taxon>
    </lineage>
</organism>
<name>A0ACC2NGQ4_9HYME</name>
<proteinExistence type="predicted"/>
<protein>
    <submittedName>
        <fullName evidence="1">Uncharacterized protein</fullName>
    </submittedName>
</protein>
<evidence type="ECO:0000313" key="2">
    <source>
        <dbReference type="Proteomes" id="UP001239111"/>
    </source>
</evidence>
<evidence type="ECO:0000313" key="1">
    <source>
        <dbReference type="EMBL" id="KAJ8670340.1"/>
    </source>
</evidence>
<keyword evidence="2" id="KW-1185">Reference proteome</keyword>
<dbReference type="EMBL" id="CM056743">
    <property type="protein sequence ID" value="KAJ8670340.1"/>
    <property type="molecule type" value="Genomic_DNA"/>
</dbReference>